<proteinExistence type="predicted"/>
<gene>
    <name evidence="1" type="ORF">DY245_08165</name>
</gene>
<reference evidence="1 2" key="1">
    <citation type="submission" date="2018-08" db="EMBL/GenBank/DDBJ databases">
        <title>Streptomyces NEAU-D10 sp. nov., a novel Actinomycete isolated from soil.</title>
        <authorList>
            <person name="Jin L."/>
        </authorList>
    </citation>
    <scope>NUCLEOTIDE SEQUENCE [LARGE SCALE GENOMIC DNA]</scope>
    <source>
        <strain evidence="1 2">NEAU-D10</strain>
    </source>
</reference>
<dbReference type="OrthoDB" id="4084178at2"/>
<dbReference type="Proteomes" id="UP000262477">
    <property type="component" value="Unassembled WGS sequence"/>
</dbReference>
<protein>
    <submittedName>
        <fullName evidence="1">Uncharacterized protein</fullName>
    </submittedName>
</protein>
<accession>A0A371Q801</accession>
<sequence length="323" mass="35258">MTLAALRADSSELTARHPDHTFRSAPDRLTQWQASGVDTAVFHSGLYAARCRYAELGLSQMMPLDRVLVGAESARAGAFGGFHHPDQGYRHLQMLSVVTMYGPMQHASTPARQHASPQRPELALLDLLRAYAHDCLHYGSRRRYVDVGGKPTRTQYGINFRRTTGQSYSAADPQGTPHTRNLGVVMEGACDREARRITRETAARAGMREPDHVLGRLAFRDTTGTLSKEDVTADLGEERTGEAAHYVGALRRYEAGVNHRYAAFLAEFAPGEEEDLHDLLLNAVISGDVRGLSAWLDARHGPGTFAGAFLTGAYFAPALGLSA</sequence>
<organism evidence="1 2">
    <name type="scientific">Streptomyces inhibens</name>
    <dbReference type="NCBI Taxonomy" id="2293571"/>
    <lineage>
        <taxon>Bacteria</taxon>
        <taxon>Bacillati</taxon>
        <taxon>Actinomycetota</taxon>
        <taxon>Actinomycetes</taxon>
        <taxon>Kitasatosporales</taxon>
        <taxon>Streptomycetaceae</taxon>
        <taxon>Streptomyces</taxon>
    </lineage>
</organism>
<dbReference type="AlphaFoldDB" id="A0A371Q801"/>
<dbReference type="EMBL" id="QUAC01000055">
    <property type="protein sequence ID" value="REK90811.1"/>
    <property type="molecule type" value="Genomic_DNA"/>
</dbReference>
<evidence type="ECO:0000313" key="2">
    <source>
        <dbReference type="Proteomes" id="UP000262477"/>
    </source>
</evidence>
<comment type="caution">
    <text evidence="1">The sequence shown here is derived from an EMBL/GenBank/DDBJ whole genome shotgun (WGS) entry which is preliminary data.</text>
</comment>
<keyword evidence="2" id="KW-1185">Reference proteome</keyword>
<evidence type="ECO:0000313" key="1">
    <source>
        <dbReference type="EMBL" id="REK90811.1"/>
    </source>
</evidence>
<name>A0A371Q801_STRIH</name>